<sequence length="99" mass="10844">MQAPVGDAARENAAKHDHAAIFITQSSPSYRLLAGDKTQSVAFAPVVSVRHDLLCATRPRTDDAPVPPASEPVRDWQFAANRGDCGRRVGMQSYRRSMH</sequence>
<evidence type="ECO:0000313" key="2">
    <source>
        <dbReference type="Proteomes" id="UP000292447"/>
    </source>
</evidence>
<accession>A0A4P6XP18</accession>
<protein>
    <submittedName>
        <fullName evidence="1">Uncharacterized protein</fullName>
    </submittedName>
</protein>
<dbReference type="Proteomes" id="UP000292447">
    <property type="component" value="Chromosome II"/>
</dbReference>
<name>A0A4P6XP18_9ASCO</name>
<keyword evidence="2" id="KW-1185">Reference proteome</keyword>
<proteinExistence type="predicted"/>
<reference evidence="2" key="1">
    <citation type="submission" date="2019-03" db="EMBL/GenBank/DDBJ databases">
        <title>Snf2 controls pulcherriminic acid biosynthesis and connects pigmentation and antifungal activity of the yeast Metschnikowia pulcherrima.</title>
        <authorList>
            <person name="Gore-Lloyd D."/>
            <person name="Sumann I."/>
            <person name="Brachmann A.O."/>
            <person name="Schneeberger K."/>
            <person name="Ortiz-Merino R.A."/>
            <person name="Moreno-Beltran M."/>
            <person name="Schlaefli M."/>
            <person name="Kirner P."/>
            <person name="Santos Kron A."/>
            <person name="Wolfe K.H."/>
            <person name="Piel J."/>
            <person name="Ahrens C.H."/>
            <person name="Henk D."/>
            <person name="Freimoser F.M."/>
        </authorList>
    </citation>
    <scope>NUCLEOTIDE SEQUENCE [LARGE SCALE GENOMIC DNA]</scope>
    <source>
        <strain evidence="2">APC 1.2</strain>
    </source>
</reference>
<organism evidence="1 2">
    <name type="scientific">Metschnikowia aff. pulcherrima</name>
    <dbReference type="NCBI Taxonomy" id="2163413"/>
    <lineage>
        <taxon>Eukaryota</taxon>
        <taxon>Fungi</taxon>
        <taxon>Dikarya</taxon>
        <taxon>Ascomycota</taxon>
        <taxon>Saccharomycotina</taxon>
        <taxon>Pichiomycetes</taxon>
        <taxon>Metschnikowiaceae</taxon>
        <taxon>Metschnikowia</taxon>
    </lineage>
</organism>
<dbReference type="EMBL" id="CP034457">
    <property type="protein sequence ID" value="QBM87424.1"/>
    <property type="molecule type" value="Genomic_DNA"/>
</dbReference>
<dbReference type="AlphaFoldDB" id="A0A4P6XP18"/>
<evidence type="ECO:0000313" key="1">
    <source>
        <dbReference type="EMBL" id="QBM87424.1"/>
    </source>
</evidence>
<gene>
    <name evidence="1" type="ORF">METSCH_B06260</name>
</gene>